<sequence length="197" mass="22531">MVNFIIPSYQLKTDEHEDTAVLSVVRNEQLSVLHQYLHMFSLEMKIWMSNRIGTKKVSWDEFLVVDLGDFMIGDLVNVVSFVLDVDNRVAVCCSIGKDNSKEECTSIFIIGKNIYRHVYGEGIIDGSWPHLMNYFPSSVHILKKSTRKGKRKRITRRHEPDVISARSVKETNVTAIAKAKQVPKVALNVPKRSSKRK</sequence>
<dbReference type="Proteomes" id="UP001642260">
    <property type="component" value="Unassembled WGS sequence"/>
</dbReference>
<dbReference type="EMBL" id="CAKOAT010399599">
    <property type="protein sequence ID" value="CAH8366633.1"/>
    <property type="molecule type" value="Genomic_DNA"/>
</dbReference>
<evidence type="ECO:0000313" key="3">
    <source>
        <dbReference type="Proteomes" id="UP001642260"/>
    </source>
</evidence>
<evidence type="ECO:0000259" key="1">
    <source>
        <dbReference type="Pfam" id="PF07734"/>
    </source>
</evidence>
<proteinExistence type="predicted"/>
<evidence type="ECO:0000313" key="2">
    <source>
        <dbReference type="EMBL" id="CAH8366633.1"/>
    </source>
</evidence>
<gene>
    <name evidence="2" type="ORF">ERUC_LOCUS30628</name>
</gene>
<dbReference type="AlphaFoldDB" id="A0ABC8L035"/>
<reference evidence="2 3" key="1">
    <citation type="submission" date="2022-03" db="EMBL/GenBank/DDBJ databases">
        <authorList>
            <person name="Macdonald S."/>
            <person name="Ahmed S."/>
            <person name="Newling K."/>
        </authorList>
    </citation>
    <scope>NUCLEOTIDE SEQUENCE [LARGE SCALE GENOMIC DNA]</scope>
</reference>
<comment type="caution">
    <text evidence="2">The sequence shown here is derived from an EMBL/GenBank/DDBJ whole genome shotgun (WGS) entry which is preliminary data.</text>
</comment>
<feature type="domain" description="F-box associated beta-propeller type 1" evidence="1">
    <location>
        <begin position="12"/>
        <end position="141"/>
    </location>
</feature>
<keyword evidence="3" id="KW-1185">Reference proteome</keyword>
<organism evidence="2 3">
    <name type="scientific">Eruca vesicaria subsp. sativa</name>
    <name type="common">Garden rocket</name>
    <name type="synonym">Eruca sativa</name>
    <dbReference type="NCBI Taxonomy" id="29727"/>
    <lineage>
        <taxon>Eukaryota</taxon>
        <taxon>Viridiplantae</taxon>
        <taxon>Streptophyta</taxon>
        <taxon>Embryophyta</taxon>
        <taxon>Tracheophyta</taxon>
        <taxon>Spermatophyta</taxon>
        <taxon>Magnoliopsida</taxon>
        <taxon>eudicotyledons</taxon>
        <taxon>Gunneridae</taxon>
        <taxon>Pentapetalae</taxon>
        <taxon>rosids</taxon>
        <taxon>malvids</taxon>
        <taxon>Brassicales</taxon>
        <taxon>Brassicaceae</taxon>
        <taxon>Brassiceae</taxon>
        <taxon>Eruca</taxon>
    </lineage>
</organism>
<protein>
    <recommendedName>
        <fullName evidence="1">F-box associated beta-propeller type 1 domain-containing protein</fullName>
    </recommendedName>
</protein>
<dbReference type="Pfam" id="PF07734">
    <property type="entry name" value="FBA_1"/>
    <property type="match status" value="1"/>
</dbReference>
<accession>A0ABC8L035</accession>
<dbReference type="InterPro" id="IPR006527">
    <property type="entry name" value="F-box-assoc_dom_typ1"/>
</dbReference>
<name>A0ABC8L035_ERUVS</name>